<dbReference type="GO" id="GO:0008270">
    <property type="term" value="F:zinc ion binding"/>
    <property type="evidence" value="ECO:0007669"/>
    <property type="project" value="UniProtKB-KW"/>
</dbReference>
<evidence type="ECO:0000259" key="3">
    <source>
        <dbReference type="PROSITE" id="PS50089"/>
    </source>
</evidence>
<organism evidence="4 5">
    <name type="scientific">Paramecium pentaurelia</name>
    <dbReference type="NCBI Taxonomy" id="43138"/>
    <lineage>
        <taxon>Eukaryota</taxon>
        <taxon>Sar</taxon>
        <taxon>Alveolata</taxon>
        <taxon>Ciliophora</taxon>
        <taxon>Intramacronucleata</taxon>
        <taxon>Oligohymenophorea</taxon>
        <taxon>Peniculida</taxon>
        <taxon>Parameciidae</taxon>
        <taxon>Paramecium</taxon>
    </lineage>
</organism>
<keyword evidence="1" id="KW-0862">Zinc</keyword>
<keyword evidence="2" id="KW-0812">Transmembrane</keyword>
<feature type="transmembrane region" description="Helical" evidence="2">
    <location>
        <begin position="263"/>
        <end position="282"/>
    </location>
</feature>
<feature type="transmembrane region" description="Helical" evidence="2">
    <location>
        <begin position="146"/>
        <end position="169"/>
    </location>
</feature>
<feature type="domain" description="RING-type" evidence="3">
    <location>
        <begin position="441"/>
        <end position="480"/>
    </location>
</feature>
<evidence type="ECO:0000313" key="5">
    <source>
        <dbReference type="Proteomes" id="UP000689195"/>
    </source>
</evidence>
<dbReference type="OrthoDB" id="3045089at2759"/>
<dbReference type="InterPro" id="IPR047126">
    <property type="entry name" value="RNF141-like"/>
</dbReference>
<evidence type="ECO:0000256" key="2">
    <source>
        <dbReference type="SAM" id="Phobius"/>
    </source>
</evidence>
<feature type="transmembrane region" description="Helical" evidence="2">
    <location>
        <begin position="54"/>
        <end position="78"/>
    </location>
</feature>
<dbReference type="SMART" id="SM00184">
    <property type="entry name" value="RING"/>
    <property type="match status" value="1"/>
</dbReference>
<evidence type="ECO:0000313" key="4">
    <source>
        <dbReference type="EMBL" id="CAD8189913.1"/>
    </source>
</evidence>
<feature type="transmembrane region" description="Helical" evidence="2">
    <location>
        <begin position="226"/>
        <end position="248"/>
    </location>
</feature>
<comment type="caution">
    <text evidence="4">The sequence shown here is derived from an EMBL/GenBank/DDBJ whole genome shotgun (WGS) entry which is preliminary data.</text>
</comment>
<evidence type="ECO:0000256" key="1">
    <source>
        <dbReference type="PROSITE-ProRule" id="PRU00175"/>
    </source>
</evidence>
<sequence>MQTQNEINQTLSLTDIKNRIRSKHLYNSLIIKFVFTTFILLNLSLQVQFQLNKIMIFIVLQAYLLIDLLNFLYHYIQIKNQHVRCKMKGILIYVIITLLDCLFITSFLVLEQSKQNLYIYNNIILIISIIINCYQQYSSKEILESIKVFSKTLIIFRLYILICSIFVSLKLDKIINWEWSAVLWTLWLGLFCSIGIGVACVTLTFNKIVQYLFDKSSSQKSKIISYIWLTQLTIYVSICIGLTSFGYLDFLTKTLNYTRKFIILQYFIIVELIIIMFYQIYFHTEIKEYIYSILQDDEPLTNQQQQSANTQGNNQTLQILNTLTSRTRVPQVMQKISKAYFSIPKRQNDFVQDYIHGSPVLNKLSKGHKRAFSSQGVGSQMFQEMDLRIIEKQSYMINQEITNRGRSQVDKKKSNSQLISIARDESIKNEKPDISQNSNICIVCYERGPNAVFMNCGHGGTCYQCAIDIWKQKTECYLCRDKIIYILKVDLDERLGDLFKVVSTTQMIDQFNK</sequence>
<keyword evidence="2" id="KW-1133">Transmembrane helix</keyword>
<keyword evidence="1" id="KW-0863">Zinc-finger</keyword>
<keyword evidence="2" id="KW-0472">Membrane</keyword>
<dbReference type="PANTHER" id="PTHR12109:SF5">
    <property type="entry name" value="RING-TYPE DOMAIN-CONTAINING PROTEIN"/>
    <property type="match status" value="1"/>
</dbReference>
<gene>
    <name evidence="4" type="ORF">PPENT_87.1.T0950038</name>
</gene>
<reference evidence="4" key="1">
    <citation type="submission" date="2021-01" db="EMBL/GenBank/DDBJ databases">
        <authorList>
            <consortium name="Genoscope - CEA"/>
            <person name="William W."/>
        </authorList>
    </citation>
    <scope>NUCLEOTIDE SEQUENCE</scope>
</reference>
<dbReference type="Pfam" id="PF13920">
    <property type="entry name" value="zf-C3HC4_3"/>
    <property type="match status" value="1"/>
</dbReference>
<accession>A0A8S1WK54</accession>
<dbReference type="PANTHER" id="PTHR12109">
    <property type="entry name" value="RING FINGER PROTEIN 141-RELATED"/>
    <property type="match status" value="1"/>
</dbReference>
<feature type="transmembrane region" description="Helical" evidence="2">
    <location>
        <begin position="116"/>
        <end position="134"/>
    </location>
</feature>
<dbReference type="EMBL" id="CAJJDO010000095">
    <property type="protein sequence ID" value="CAD8189913.1"/>
    <property type="molecule type" value="Genomic_DNA"/>
</dbReference>
<dbReference type="PROSITE" id="PS50089">
    <property type="entry name" value="ZF_RING_2"/>
    <property type="match status" value="1"/>
</dbReference>
<keyword evidence="5" id="KW-1185">Reference proteome</keyword>
<dbReference type="InterPro" id="IPR001841">
    <property type="entry name" value="Znf_RING"/>
</dbReference>
<dbReference type="Proteomes" id="UP000689195">
    <property type="component" value="Unassembled WGS sequence"/>
</dbReference>
<feature type="transmembrane region" description="Helical" evidence="2">
    <location>
        <begin position="181"/>
        <end position="205"/>
    </location>
</feature>
<proteinExistence type="predicted"/>
<protein>
    <recommendedName>
        <fullName evidence="3">RING-type domain-containing protein</fullName>
    </recommendedName>
</protein>
<keyword evidence="1" id="KW-0479">Metal-binding</keyword>
<dbReference type="AlphaFoldDB" id="A0A8S1WK54"/>
<feature type="transmembrane region" description="Helical" evidence="2">
    <location>
        <begin position="29"/>
        <end position="48"/>
    </location>
</feature>
<feature type="transmembrane region" description="Helical" evidence="2">
    <location>
        <begin position="90"/>
        <end position="110"/>
    </location>
</feature>
<name>A0A8S1WK54_9CILI</name>